<feature type="transmembrane region" description="Helical" evidence="19">
    <location>
        <begin position="90"/>
        <end position="111"/>
    </location>
</feature>
<keyword evidence="18" id="KW-0479">Metal-binding</keyword>
<evidence type="ECO:0000256" key="16">
    <source>
        <dbReference type="PIRSR" id="PIRSR600829-2"/>
    </source>
</evidence>
<dbReference type="PANTHER" id="PTHR34299">
    <property type="entry name" value="DIACYLGLYCEROL KINASE"/>
    <property type="match status" value="1"/>
</dbReference>
<dbReference type="InterPro" id="IPR036945">
    <property type="entry name" value="DAGK_sf"/>
</dbReference>
<feature type="transmembrane region" description="Helical" evidence="19">
    <location>
        <begin position="27"/>
        <end position="44"/>
    </location>
</feature>
<dbReference type="GO" id="GO:0016301">
    <property type="term" value="F:kinase activity"/>
    <property type="evidence" value="ECO:0007669"/>
    <property type="project" value="UniProtKB-KW"/>
</dbReference>
<comment type="subcellular location">
    <subcellularLocation>
        <location evidence="1">Cell membrane</location>
        <topology evidence="1">Multi-pass membrane protein</topology>
    </subcellularLocation>
</comment>
<feature type="binding site" evidence="16">
    <location>
        <position position="63"/>
    </location>
    <ligand>
        <name>substrate</name>
    </ligand>
</feature>
<evidence type="ECO:0000256" key="17">
    <source>
        <dbReference type="PIRSR" id="PIRSR600829-3"/>
    </source>
</evidence>
<comment type="similarity">
    <text evidence="2">Belongs to the bacterial diacylglycerol kinase family.</text>
</comment>
<keyword evidence="8 20" id="KW-0418">Kinase</keyword>
<evidence type="ECO:0000313" key="21">
    <source>
        <dbReference type="Proteomes" id="UP000434052"/>
    </source>
</evidence>
<evidence type="ECO:0000256" key="14">
    <source>
        <dbReference type="ARBA" id="ARBA00023264"/>
    </source>
</evidence>
<sequence>MRRFLKSAGYALSGIVHTYRSERNMRTHTAILAVILLAALVLGVSRVELAVILAIAALVLCLELANTAVENLADVVSPERDPRIGIAKDCMAGAVMLAACFSVAIGVIIFLPKLAALLGI</sequence>
<evidence type="ECO:0000256" key="18">
    <source>
        <dbReference type="PIRSR" id="PIRSR600829-4"/>
    </source>
</evidence>
<feature type="binding site" evidence="17">
    <location>
        <position position="70"/>
    </location>
    <ligand>
        <name>ATP</name>
        <dbReference type="ChEBI" id="CHEBI:30616"/>
    </ligand>
</feature>
<dbReference type="CDD" id="cd14265">
    <property type="entry name" value="UDPK_IM_like"/>
    <property type="match status" value="1"/>
</dbReference>
<feature type="binding site" evidence="17">
    <location>
        <position position="10"/>
    </location>
    <ligand>
        <name>ATP</name>
        <dbReference type="ChEBI" id="CHEBI:30616"/>
    </ligand>
</feature>
<dbReference type="PANTHER" id="PTHR34299:SF1">
    <property type="entry name" value="DIACYLGLYCEROL KINASE"/>
    <property type="match status" value="1"/>
</dbReference>
<feature type="transmembrane region" description="Helical" evidence="19">
    <location>
        <begin position="50"/>
        <end position="69"/>
    </location>
</feature>
<keyword evidence="12 19" id="KW-0472">Membrane</keyword>
<dbReference type="EMBL" id="QMIF01000009">
    <property type="protein sequence ID" value="TVM32854.1"/>
    <property type="molecule type" value="Genomic_DNA"/>
</dbReference>
<evidence type="ECO:0000256" key="5">
    <source>
        <dbReference type="ARBA" id="ARBA00022679"/>
    </source>
</evidence>
<dbReference type="GO" id="GO:0008654">
    <property type="term" value="P:phospholipid biosynthetic process"/>
    <property type="evidence" value="ECO:0007669"/>
    <property type="project" value="UniProtKB-KW"/>
</dbReference>
<evidence type="ECO:0000256" key="3">
    <source>
        <dbReference type="ARBA" id="ARBA00022475"/>
    </source>
</evidence>
<evidence type="ECO:0000256" key="4">
    <source>
        <dbReference type="ARBA" id="ARBA00022516"/>
    </source>
</evidence>
<dbReference type="GO" id="GO:0046872">
    <property type="term" value="F:metal ion binding"/>
    <property type="evidence" value="ECO:0007669"/>
    <property type="project" value="UniProtKB-KW"/>
</dbReference>
<name>A0A6P1ZE80_9BACT</name>
<keyword evidence="6 19" id="KW-0812">Transmembrane</keyword>
<evidence type="ECO:0000256" key="15">
    <source>
        <dbReference type="PIRSR" id="PIRSR600829-1"/>
    </source>
</evidence>
<feature type="binding site" evidence="16">
    <location>
        <position position="3"/>
    </location>
    <ligand>
        <name>substrate</name>
    </ligand>
</feature>
<dbReference type="GO" id="GO:0005524">
    <property type="term" value="F:ATP binding"/>
    <property type="evidence" value="ECO:0007669"/>
    <property type="project" value="UniProtKB-KW"/>
</dbReference>
<evidence type="ECO:0000256" key="6">
    <source>
        <dbReference type="ARBA" id="ARBA00022692"/>
    </source>
</evidence>
<keyword evidence="14" id="KW-1208">Phospholipid metabolism</keyword>
<keyword evidence="9 17" id="KW-0067">ATP-binding</keyword>
<accession>A0A6P1ZE80</accession>
<evidence type="ECO:0000256" key="1">
    <source>
        <dbReference type="ARBA" id="ARBA00004651"/>
    </source>
</evidence>
<keyword evidence="4" id="KW-0444">Lipid biosynthesis</keyword>
<protein>
    <submittedName>
        <fullName evidence="20">Diacylglycerol kinase</fullName>
    </submittedName>
</protein>
<keyword evidence="13" id="KW-0594">Phospholipid biosynthesis</keyword>
<keyword evidence="3" id="KW-1003">Cell membrane</keyword>
<comment type="cofactor">
    <cofactor evidence="18">
        <name>Mg(2+)</name>
        <dbReference type="ChEBI" id="CHEBI:18420"/>
    </cofactor>
    <text evidence="18">Mn(2+), Zn(2+), Cd(2+) and Co(2+) support activity to lesser extents.</text>
</comment>
<evidence type="ECO:0000256" key="13">
    <source>
        <dbReference type="ARBA" id="ARBA00023209"/>
    </source>
</evidence>
<evidence type="ECO:0000256" key="19">
    <source>
        <dbReference type="SAM" id="Phobius"/>
    </source>
</evidence>
<dbReference type="GO" id="GO:0005886">
    <property type="term" value="C:plasma membrane"/>
    <property type="evidence" value="ECO:0007669"/>
    <property type="project" value="UniProtKB-SubCell"/>
</dbReference>
<proteinExistence type="inferred from homology"/>
<feature type="active site" description="Proton acceptor" evidence="15">
    <location>
        <position position="63"/>
    </location>
</feature>
<dbReference type="Gene3D" id="1.10.287.3610">
    <property type="match status" value="1"/>
</dbReference>
<evidence type="ECO:0000256" key="7">
    <source>
        <dbReference type="ARBA" id="ARBA00022741"/>
    </source>
</evidence>
<keyword evidence="10 19" id="KW-1133">Transmembrane helix</keyword>
<evidence type="ECO:0000256" key="12">
    <source>
        <dbReference type="ARBA" id="ARBA00023136"/>
    </source>
</evidence>
<keyword evidence="11" id="KW-0443">Lipid metabolism</keyword>
<dbReference type="InterPro" id="IPR000829">
    <property type="entry name" value="DAGK"/>
</dbReference>
<evidence type="ECO:0000256" key="2">
    <source>
        <dbReference type="ARBA" id="ARBA00005967"/>
    </source>
</evidence>
<evidence type="ECO:0000256" key="11">
    <source>
        <dbReference type="ARBA" id="ARBA00023098"/>
    </source>
</evidence>
<keyword evidence="18" id="KW-0460">Magnesium</keyword>
<evidence type="ECO:0000256" key="10">
    <source>
        <dbReference type="ARBA" id="ARBA00022989"/>
    </source>
</evidence>
<gene>
    <name evidence="20" type="ORF">DQK91_14200</name>
</gene>
<dbReference type="OrthoDB" id="5460798at2"/>
<dbReference type="Proteomes" id="UP000434052">
    <property type="component" value="Unassembled WGS sequence"/>
</dbReference>
<feature type="binding site" evidence="18">
    <location>
        <position position="70"/>
    </location>
    <ligand>
        <name>a divalent metal cation</name>
        <dbReference type="ChEBI" id="CHEBI:60240"/>
    </ligand>
</feature>
<evidence type="ECO:0000256" key="8">
    <source>
        <dbReference type="ARBA" id="ARBA00022777"/>
    </source>
</evidence>
<feature type="binding site" evidence="18">
    <location>
        <position position="22"/>
    </location>
    <ligand>
        <name>a divalent metal cation</name>
        <dbReference type="ChEBI" id="CHEBI:60240"/>
    </ligand>
</feature>
<evidence type="ECO:0000313" key="20">
    <source>
        <dbReference type="EMBL" id="TVM32854.1"/>
    </source>
</evidence>
<feature type="binding site" evidence="17">
    <location>
        <position position="3"/>
    </location>
    <ligand>
        <name>ATP</name>
        <dbReference type="ChEBI" id="CHEBI:30616"/>
    </ligand>
</feature>
<dbReference type="Pfam" id="PF01219">
    <property type="entry name" value="DAGK_prokar"/>
    <property type="match status" value="1"/>
</dbReference>
<reference evidence="20 21" key="1">
    <citation type="submission" date="2018-06" db="EMBL/GenBank/DDBJ databases">
        <title>Complete genome of Desulfovibrio marinus P48SEP.</title>
        <authorList>
            <person name="Crispim J.S."/>
            <person name="Vidigal P.M.P."/>
            <person name="Silva L.C.F."/>
            <person name="Araujo L.C."/>
            <person name="Laguardia C.N."/>
            <person name="Dias R.S."/>
            <person name="Sousa M.P."/>
            <person name="Paula S.O."/>
            <person name="Silva C."/>
        </authorList>
    </citation>
    <scope>NUCLEOTIDE SEQUENCE [LARGE SCALE GENOMIC DNA]</scope>
    <source>
        <strain evidence="20 21">P48SEP</strain>
    </source>
</reference>
<feature type="binding site" evidence="17">
    <location>
        <begin position="88"/>
        <end position="89"/>
    </location>
    <ligand>
        <name>ATP</name>
        <dbReference type="ChEBI" id="CHEBI:30616"/>
    </ligand>
</feature>
<evidence type="ECO:0000256" key="9">
    <source>
        <dbReference type="ARBA" id="ARBA00022840"/>
    </source>
</evidence>
<feature type="binding site" evidence="17">
    <location>
        <position position="22"/>
    </location>
    <ligand>
        <name>ATP</name>
        <dbReference type="ChEBI" id="CHEBI:30616"/>
    </ligand>
</feature>
<dbReference type="InterPro" id="IPR033717">
    <property type="entry name" value="UDPK"/>
</dbReference>
<comment type="caution">
    <text evidence="20">The sequence shown here is derived from an EMBL/GenBank/DDBJ whole genome shotgun (WGS) entry which is preliminary data.</text>
</comment>
<keyword evidence="7 17" id="KW-0547">Nucleotide-binding</keyword>
<dbReference type="RefSeq" id="WP_144306036.1">
    <property type="nucleotide sequence ID" value="NZ_QMIF01000009.1"/>
</dbReference>
<keyword evidence="5" id="KW-0808">Transferase</keyword>
<dbReference type="AlphaFoldDB" id="A0A6P1ZE80"/>
<organism evidence="20 21">
    <name type="scientific">Oceanidesulfovibrio marinus</name>
    <dbReference type="NCBI Taxonomy" id="370038"/>
    <lineage>
        <taxon>Bacteria</taxon>
        <taxon>Pseudomonadati</taxon>
        <taxon>Thermodesulfobacteriota</taxon>
        <taxon>Desulfovibrionia</taxon>
        <taxon>Desulfovibrionales</taxon>
        <taxon>Desulfovibrionaceae</taxon>
        <taxon>Oceanidesulfovibrio</taxon>
    </lineage>
</organism>